<comment type="caution">
    <text evidence="1">The sequence shown here is derived from an EMBL/GenBank/DDBJ whole genome shotgun (WGS) entry which is preliminary data.</text>
</comment>
<dbReference type="OrthoDB" id="10256233at2759"/>
<dbReference type="Proteomes" id="UP000789831">
    <property type="component" value="Unassembled WGS sequence"/>
</dbReference>
<evidence type="ECO:0000313" key="2">
    <source>
        <dbReference type="Proteomes" id="UP000789831"/>
    </source>
</evidence>
<keyword evidence="2" id="KW-1185">Reference proteome</keyword>
<protein>
    <submittedName>
        <fullName evidence="1">734_t:CDS:1</fullName>
    </submittedName>
</protein>
<organism evidence="1 2">
    <name type="scientific">Ambispora gerdemannii</name>
    <dbReference type="NCBI Taxonomy" id="144530"/>
    <lineage>
        <taxon>Eukaryota</taxon>
        <taxon>Fungi</taxon>
        <taxon>Fungi incertae sedis</taxon>
        <taxon>Mucoromycota</taxon>
        <taxon>Glomeromycotina</taxon>
        <taxon>Glomeromycetes</taxon>
        <taxon>Archaeosporales</taxon>
        <taxon>Ambisporaceae</taxon>
        <taxon>Ambispora</taxon>
    </lineage>
</organism>
<sequence length="72" mass="8116">MDYLDVIIGAAETGSGKILAFGLPILQYLMNEEINLSIITLVSNMAVQRRLMDRHSNIIAATPGRLWEWSQR</sequence>
<dbReference type="InterPro" id="IPR027417">
    <property type="entry name" value="P-loop_NTPase"/>
</dbReference>
<proteinExistence type="predicted"/>
<dbReference type="Gene3D" id="3.40.50.300">
    <property type="entry name" value="P-loop containing nucleotide triphosphate hydrolases"/>
    <property type="match status" value="1"/>
</dbReference>
<accession>A0A9N9FUD5</accession>
<dbReference type="AlphaFoldDB" id="A0A9N9FUD5"/>
<name>A0A9N9FUD5_9GLOM</name>
<reference evidence="1" key="1">
    <citation type="submission" date="2021-06" db="EMBL/GenBank/DDBJ databases">
        <authorList>
            <person name="Kallberg Y."/>
            <person name="Tangrot J."/>
            <person name="Rosling A."/>
        </authorList>
    </citation>
    <scope>NUCLEOTIDE SEQUENCE</scope>
    <source>
        <strain evidence="1">MT106</strain>
    </source>
</reference>
<evidence type="ECO:0000313" key="1">
    <source>
        <dbReference type="EMBL" id="CAG8562959.1"/>
    </source>
</evidence>
<dbReference type="SUPFAM" id="SSF52540">
    <property type="entry name" value="P-loop containing nucleoside triphosphate hydrolases"/>
    <property type="match status" value="1"/>
</dbReference>
<dbReference type="EMBL" id="CAJVPL010001285">
    <property type="protein sequence ID" value="CAG8562959.1"/>
    <property type="molecule type" value="Genomic_DNA"/>
</dbReference>
<gene>
    <name evidence="1" type="ORF">AGERDE_LOCUS7244</name>
</gene>